<dbReference type="Gene3D" id="3.10.450.40">
    <property type="match status" value="1"/>
</dbReference>
<evidence type="ECO:0000313" key="1">
    <source>
        <dbReference type="EMBL" id="TDX21602.1"/>
    </source>
</evidence>
<gene>
    <name evidence="1" type="ORF">DFO67_13512</name>
</gene>
<dbReference type="AlphaFoldDB" id="A0A4R8F8S5"/>
<dbReference type="EMBL" id="SOEC01000035">
    <property type="protein sequence ID" value="TDX21602.1"/>
    <property type="molecule type" value="Genomic_DNA"/>
</dbReference>
<evidence type="ECO:0000313" key="2">
    <source>
        <dbReference type="Proteomes" id="UP000294489"/>
    </source>
</evidence>
<dbReference type="Pfam" id="PF11523">
    <property type="entry name" value="DUF3223"/>
    <property type="match status" value="1"/>
</dbReference>
<proteinExistence type="predicted"/>
<reference evidence="1 2" key="1">
    <citation type="submission" date="2019-03" db="EMBL/GenBank/DDBJ databases">
        <title>Freshwater and sediment microbial communities from various areas in North America, analyzing microbe dynamics in response to fracking.</title>
        <authorList>
            <person name="Lamendella R."/>
        </authorList>
    </citation>
    <scope>NUCLEOTIDE SEQUENCE [LARGE SCALE GENOMIC DNA]</scope>
    <source>
        <strain evidence="1 2">6_TX</strain>
    </source>
</reference>
<dbReference type="RefSeq" id="WP_134021485.1">
    <property type="nucleotide sequence ID" value="NZ_SOEC01000035.1"/>
</dbReference>
<name>A0A4R8F8S5_9GAMM</name>
<dbReference type="Proteomes" id="UP000294489">
    <property type="component" value="Unassembled WGS sequence"/>
</dbReference>
<dbReference type="OrthoDB" id="6399171at2"/>
<protein>
    <submittedName>
        <fullName evidence="1">Uncharacterized protein DUF3223</fullName>
    </submittedName>
</protein>
<comment type="caution">
    <text evidence="1">The sequence shown here is derived from an EMBL/GenBank/DDBJ whole genome shotgun (WGS) entry which is preliminary data.</text>
</comment>
<sequence length="214" mass="24836">MTKKWWQPQYKRQADLIEEIRGQINSARLNQPLGPANEAFFLWVLSHHHEFEEKRGCGIRHLEVRENWFHGKATRGLWIVRTDGSEIDISWRTAIKQGGAMGHEANVKAAARHEVADQIEKFRASSWIHLGELCELCSEPLLQGQLHHVDHIEPFDELLRDFVCDDYSLIQLKDKGLYGEFACRGMAAQWSQYHAYNAKLRLVHAVCNLRRGKK</sequence>
<organism evidence="1 2">
    <name type="scientific">Modicisalibacter xianhensis</name>
    <dbReference type="NCBI Taxonomy" id="442341"/>
    <lineage>
        <taxon>Bacteria</taxon>
        <taxon>Pseudomonadati</taxon>
        <taxon>Pseudomonadota</taxon>
        <taxon>Gammaproteobacteria</taxon>
        <taxon>Oceanospirillales</taxon>
        <taxon>Halomonadaceae</taxon>
        <taxon>Modicisalibacter</taxon>
    </lineage>
</organism>
<accession>A0A4R8F8S5</accession>